<dbReference type="EMBL" id="CP037423">
    <property type="protein sequence ID" value="QDV46814.1"/>
    <property type="molecule type" value="Genomic_DNA"/>
</dbReference>
<evidence type="ECO:0000313" key="2">
    <source>
        <dbReference type="Proteomes" id="UP000319004"/>
    </source>
</evidence>
<reference evidence="1 2" key="1">
    <citation type="submission" date="2019-03" db="EMBL/GenBank/DDBJ databases">
        <title>Deep-cultivation of Planctomycetes and their phenomic and genomic characterization uncovers novel biology.</title>
        <authorList>
            <person name="Wiegand S."/>
            <person name="Jogler M."/>
            <person name="Boedeker C."/>
            <person name="Pinto D."/>
            <person name="Vollmers J."/>
            <person name="Rivas-Marin E."/>
            <person name="Kohn T."/>
            <person name="Peeters S.H."/>
            <person name="Heuer A."/>
            <person name="Rast P."/>
            <person name="Oberbeckmann S."/>
            <person name="Bunk B."/>
            <person name="Jeske O."/>
            <person name="Meyerdierks A."/>
            <person name="Storesund J.E."/>
            <person name="Kallscheuer N."/>
            <person name="Luecker S."/>
            <person name="Lage O.M."/>
            <person name="Pohl T."/>
            <person name="Merkel B.J."/>
            <person name="Hornburger P."/>
            <person name="Mueller R.-W."/>
            <person name="Bruemmer F."/>
            <person name="Labrenz M."/>
            <person name="Spormann A.M."/>
            <person name="Op den Camp H."/>
            <person name="Overmann J."/>
            <person name="Amann R."/>
            <person name="Jetten M.S.M."/>
            <person name="Mascher T."/>
            <person name="Medema M.H."/>
            <person name="Devos D.P."/>
            <person name="Kaster A.-K."/>
            <person name="Ovreas L."/>
            <person name="Rohde M."/>
            <person name="Galperin M.Y."/>
            <person name="Jogler C."/>
        </authorList>
    </citation>
    <scope>NUCLEOTIDE SEQUENCE [LARGE SCALE GENOMIC DNA]</scope>
    <source>
        <strain evidence="1 2">Enr13</strain>
    </source>
</reference>
<dbReference type="OrthoDB" id="9772295at2"/>
<keyword evidence="2" id="KW-1185">Reference proteome</keyword>
<proteinExistence type="predicted"/>
<sequence length="624" mass="71017">MPLRTGAWIRWMVCVFTVGVFATAVDAGTFEVDSRRGVAVIKRKIRAAQFLSRATFGPNLEQIEALADRMAQIGTRRACEEWIDQQMAMPAAYHHPLALDMIARDGLNSTQGDAYIQRYRYHAWWHCALAGEDQLRQRVAWALIQILVTSQDGAGFNDQNPGHYSGEGRWLGPTHYYDLMVRHAFGNYRELLEDVTYHPVMGVYLSHMRNRKTDESANRFPDENYAREIMQLFTIGLYELHQDGRLKTDESGNLIPTYDNETIKEFAKVFTGLAFKPHPNANGTGRFWWGNEFEEPMEMFDFEHEPGLKTLLGGEVIGSETSVDGDADIAAALDNLLAHDNVAPFISRRLIQRLVKSNPSRGYIRRVARKFNNNGQGVKGDLAAVVKAVLLDPEAWSGQRLLGRSRPNRVEVIARGTDYSTLSEPVIRYTRLLRGVNATSNHHSGRAMLMSQNYNWTQEPYLSPTVFNFYLPDYQPPGKLLGYTPSRRIPNGFLAAPEFQIKTPVTSNRLAGRYIWDISNQMSQQRWSNSTSGVSHNSDMIFHLEEEESLCTEDGDMHQLMDHFDLVFCYGSMPQDYKDRVVEVTTAETEWMKTNSTWRPRMEEFRVNAALMATVLSPFAAVTQ</sequence>
<organism evidence="1 2">
    <name type="scientific">Stieleria neptunia</name>
    <dbReference type="NCBI Taxonomy" id="2527979"/>
    <lineage>
        <taxon>Bacteria</taxon>
        <taxon>Pseudomonadati</taxon>
        <taxon>Planctomycetota</taxon>
        <taxon>Planctomycetia</taxon>
        <taxon>Pirellulales</taxon>
        <taxon>Pirellulaceae</taxon>
        <taxon>Stieleria</taxon>
    </lineage>
</organism>
<dbReference type="Pfam" id="PF08811">
    <property type="entry name" value="DUF1800"/>
    <property type="match status" value="1"/>
</dbReference>
<dbReference type="Proteomes" id="UP000319004">
    <property type="component" value="Chromosome"/>
</dbReference>
<dbReference type="InterPro" id="IPR014917">
    <property type="entry name" value="DUF1800"/>
</dbReference>
<evidence type="ECO:0000313" key="1">
    <source>
        <dbReference type="EMBL" id="QDV46814.1"/>
    </source>
</evidence>
<dbReference type="AlphaFoldDB" id="A0A518I1A9"/>
<accession>A0A518I1A9</accession>
<dbReference type="PANTHER" id="PTHR43737:SF1">
    <property type="entry name" value="DUF1501 DOMAIN-CONTAINING PROTEIN"/>
    <property type="match status" value="1"/>
</dbReference>
<dbReference type="PANTHER" id="PTHR43737">
    <property type="entry name" value="BLL7424 PROTEIN"/>
    <property type="match status" value="1"/>
</dbReference>
<gene>
    <name evidence="1" type="ORF">Enr13x_67230</name>
</gene>
<dbReference type="KEGG" id="snep:Enr13x_67230"/>
<name>A0A518I1A9_9BACT</name>
<evidence type="ECO:0008006" key="3">
    <source>
        <dbReference type="Google" id="ProtNLM"/>
    </source>
</evidence>
<dbReference type="RefSeq" id="WP_145390955.1">
    <property type="nucleotide sequence ID" value="NZ_CP037423.1"/>
</dbReference>
<protein>
    <recommendedName>
        <fullName evidence="3">DUF1800 domain-containing protein</fullName>
    </recommendedName>
</protein>